<evidence type="ECO:0000256" key="1">
    <source>
        <dbReference type="SAM" id="Coils"/>
    </source>
</evidence>
<organism evidence="2 3">
    <name type="scientific">Streblomastix strix</name>
    <dbReference type="NCBI Taxonomy" id="222440"/>
    <lineage>
        <taxon>Eukaryota</taxon>
        <taxon>Metamonada</taxon>
        <taxon>Preaxostyla</taxon>
        <taxon>Oxymonadida</taxon>
        <taxon>Streblomastigidae</taxon>
        <taxon>Streblomastix</taxon>
    </lineage>
</organism>
<feature type="coiled-coil region" evidence="1">
    <location>
        <begin position="13"/>
        <end position="52"/>
    </location>
</feature>
<protein>
    <submittedName>
        <fullName evidence="2">Uncharacterized protein</fullName>
    </submittedName>
</protein>
<accession>A0A5J4WZA7</accession>
<keyword evidence="1" id="KW-0175">Coiled coil</keyword>
<dbReference type="Proteomes" id="UP000324800">
    <property type="component" value="Unassembled WGS sequence"/>
</dbReference>
<comment type="caution">
    <text evidence="2">The sequence shown here is derived from an EMBL/GenBank/DDBJ whole genome shotgun (WGS) entry which is preliminary data.</text>
</comment>
<name>A0A5J4WZA7_9EUKA</name>
<reference evidence="2 3" key="1">
    <citation type="submission" date="2019-03" db="EMBL/GenBank/DDBJ databases">
        <title>Single cell metagenomics reveals metabolic interactions within the superorganism composed of flagellate Streblomastix strix and complex community of Bacteroidetes bacteria on its surface.</title>
        <authorList>
            <person name="Treitli S.C."/>
            <person name="Kolisko M."/>
            <person name="Husnik F."/>
            <person name="Keeling P."/>
            <person name="Hampl V."/>
        </authorList>
    </citation>
    <scope>NUCLEOTIDE SEQUENCE [LARGE SCALE GENOMIC DNA]</scope>
    <source>
        <strain evidence="2">ST1C</strain>
    </source>
</reference>
<evidence type="ECO:0000313" key="3">
    <source>
        <dbReference type="Proteomes" id="UP000324800"/>
    </source>
</evidence>
<dbReference type="EMBL" id="SNRW01000605">
    <property type="protein sequence ID" value="KAA6400183.1"/>
    <property type="molecule type" value="Genomic_DNA"/>
</dbReference>
<dbReference type="AlphaFoldDB" id="A0A5J4WZA7"/>
<proteinExistence type="predicted"/>
<gene>
    <name evidence="2" type="ORF">EZS28_004283</name>
</gene>
<sequence length="182" mass="20623">MKGMNDDEEELFDDELDDQLENEKELLEDELDDELEDEAELFDDEIEDELNDELDDQPDEELYDNCVGKYLSIALCPHGDKEYANAASALLSHSKVIANTSVQIRFTILLNFNSDQSIQIYELYTQNNLIILGNTSISEQESFSKVLISVRRGLKILLNIGLPAGTTKHQFVLFVTSIIASK</sequence>
<evidence type="ECO:0000313" key="2">
    <source>
        <dbReference type="EMBL" id="KAA6400183.1"/>
    </source>
</evidence>